<evidence type="ECO:0000313" key="1">
    <source>
        <dbReference type="EMBL" id="RSL42922.1"/>
    </source>
</evidence>
<accession>A0A428NQB8</accession>
<dbReference type="OrthoDB" id="5343383at2759"/>
<keyword evidence="2" id="KW-1185">Reference proteome</keyword>
<sequence length="77" mass="9044">MDFKRNENHHEGLEFWSCEGEEVNLIGIIPIAGGRESYGRELWLNVNDYEIIEDTTSTDTREPVEIEYYLESLNEAY</sequence>
<proteinExistence type="predicted"/>
<comment type="caution">
    <text evidence="1">The sequence shown here is derived from an EMBL/GenBank/DDBJ whole genome shotgun (WGS) entry which is preliminary data.</text>
</comment>
<dbReference type="Proteomes" id="UP000288168">
    <property type="component" value="Unassembled WGS sequence"/>
</dbReference>
<protein>
    <submittedName>
        <fullName evidence="1">Uncharacterized protein</fullName>
    </submittedName>
</protein>
<gene>
    <name evidence="1" type="ORF">CEP54_015304</name>
</gene>
<dbReference type="EMBL" id="NKCI01000344">
    <property type="protein sequence ID" value="RSL42922.1"/>
    <property type="molecule type" value="Genomic_DNA"/>
</dbReference>
<name>A0A428NQB8_9HYPO</name>
<dbReference type="AlphaFoldDB" id="A0A428NQB8"/>
<reference evidence="1 2" key="1">
    <citation type="submission" date="2017-06" db="EMBL/GenBank/DDBJ databases">
        <title>Comparative genomic analysis of Ambrosia Fusariam Clade fungi.</title>
        <authorList>
            <person name="Stajich J.E."/>
            <person name="Carrillo J."/>
            <person name="Kijimoto T."/>
            <person name="Eskalen A."/>
            <person name="O'Donnell K."/>
            <person name="Kasson M."/>
        </authorList>
    </citation>
    <scope>NUCLEOTIDE SEQUENCE [LARGE SCALE GENOMIC DNA]</scope>
    <source>
        <strain evidence="1 2">NRRL62584</strain>
    </source>
</reference>
<dbReference type="STRING" id="1325734.A0A428NQB8"/>
<evidence type="ECO:0000313" key="2">
    <source>
        <dbReference type="Proteomes" id="UP000288168"/>
    </source>
</evidence>
<organism evidence="1 2">
    <name type="scientific">Fusarium duplospermum</name>
    <dbReference type="NCBI Taxonomy" id="1325734"/>
    <lineage>
        <taxon>Eukaryota</taxon>
        <taxon>Fungi</taxon>
        <taxon>Dikarya</taxon>
        <taxon>Ascomycota</taxon>
        <taxon>Pezizomycotina</taxon>
        <taxon>Sordariomycetes</taxon>
        <taxon>Hypocreomycetidae</taxon>
        <taxon>Hypocreales</taxon>
        <taxon>Nectriaceae</taxon>
        <taxon>Fusarium</taxon>
        <taxon>Fusarium solani species complex</taxon>
    </lineage>
</organism>